<dbReference type="PANTHER" id="PTHR43111:SF1">
    <property type="entry name" value="ALDEHYDE DEHYDROGENASE B-RELATED"/>
    <property type="match status" value="1"/>
</dbReference>
<gene>
    <name evidence="8" type="ORF">D3250_10480</name>
</gene>
<dbReference type="OrthoDB" id="6882680at2"/>
<dbReference type="Pfam" id="PF00171">
    <property type="entry name" value="Aldedh"/>
    <property type="match status" value="1"/>
</dbReference>
<dbReference type="InterPro" id="IPR016163">
    <property type="entry name" value="Ald_DH_C"/>
</dbReference>
<evidence type="ECO:0000256" key="1">
    <source>
        <dbReference type="ARBA" id="ARBA00009986"/>
    </source>
</evidence>
<dbReference type="RefSeq" id="WP_119903330.1">
    <property type="nucleotide sequence ID" value="NZ_QYZP01000003.1"/>
</dbReference>
<sequence length="507" mass="55099">MTVYAQPGAEGSVVSFKPRYENYIGGEWVVPVKGQYFENPSPVTGKSFTEVARSTAEDIELALDAAHKAAPSWGKTSVAERAVVLNKIADRIESNLEMLAVAETWDNGKAVREPLAADLPLAVDHFRYFAGVIRAQEGSNSEIDATTVAYHFHEPLGVVGQIIPWNFPILMAVWKLAPALAAGNAIVIKPAEQTPASILVLMELVGDLLPAGVINVVNGFGTEAGAPLASSPRIKKIAFTGETTTGRLIMQYASQNLIPVTLELGGKSPNIFFEDVAARDDAFYDKALEGFTMFALNQGEVCTCPSRALIQLSIIDDFLEAAVERTRAVVQGNPLDTDTQIGAQASNDQLEKILSYLDIGQKEGAEVLIGGHQANLGGDLAEGYYVEPTIFRGKNSMRIFQEEIFGPVVSVTDFSDYDDAISLANDTLYGLGAGVWSREQNIAYRAGRDIQAGRVWTNCYHQYPAHAAFGGYKQSGFGRENHLMMLAHYQQTKNLLVSYSEDKLGFF</sequence>
<dbReference type="EC" id="1.2.1.3" evidence="3"/>
<comment type="caution">
    <text evidence="8">The sequence shown here is derived from an EMBL/GenBank/DDBJ whole genome shotgun (WGS) entry which is preliminary data.</text>
</comment>
<dbReference type="InterPro" id="IPR015590">
    <property type="entry name" value="Aldehyde_DH_dom"/>
</dbReference>
<evidence type="ECO:0000313" key="9">
    <source>
        <dbReference type="Proteomes" id="UP000266615"/>
    </source>
</evidence>
<evidence type="ECO:0000256" key="5">
    <source>
        <dbReference type="PROSITE-ProRule" id="PRU10007"/>
    </source>
</evidence>
<accession>A0A3A4EZF0</accession>
<dbReference type="InterPro" id="IPR016162">
    <property type="entry name" value="Ald_DH_N"/>
</dbReference>
<evidence type="ECO:0000256" key="6">
    <source>
        <dbReference type="RuleBase" id="RU003345"/>
    </source>
</evidence>
<dbReference type="FunFam" id="3.40.309.10:FF:000017">
    <property type="entry name" value="Aldehyde dehydrogenase B"/>
    <property type="match status" value="1"/>
</dbReference>
<dbReference type="Gene3D" id="3.40.605.10">
    <property type="entry name" value="Aldehyde Dehydrogenase, Chain A, domain 1"/>
    <property type="match status" value="1"/>
</dbReference>
<feature type="active site" evidence="5">
    <location>
        <position position="263"/>
    </location>
</feature>
<comment type="similarity">
    <text evidence="1 6">Belongs to the aldehyde dehydrogenase family.</text>
</comment>
<feature type="domain" description="Aldehyde dehydrogenase" evidence="7">
    <location>
        <begin position="33"/>
        <end position="494"/>
    </location>
</feature>
<dbReference type="EMBL" id="QYZP01000003">
    <property type="protein sequence ID" value="RJN31263.1"/>
    <property type="molecule type" value="Genomic_DNA"/>
</dbReference>
<dbReference type="Gene3D" id="3.40.309.10">
    <property type="entry name" value="Aldehyde Dehydrogenase, Chain A, domain 2"/>
    <property type="match status" value="1"/>
</dbReference>
<evidence type="ECO:0000313" key="8">
    <source>
        <dbReference type="EMBL" id="RJN31263.1"/>
    </source>
</evidence>
<dbReference type="CDD" id="cd07116">
    <property type="entry name" value="ALDH_ACDHII-AcoD"/>
    <property type="match status" value="1"/>
</dbReference>
<dbReference type="FunFam" id="3.40.605.10:FF:000001">
    <property type="entry name" value="Aldehyde dehydrogenase 1"/>
    <property type="match status" value="1"/>
</dbReference>
<evidence type="ECO:0000259" key="7">
    <source>
        <dbReference type="Pfam" id="PF00171"/>
    </source>
</evidence>
<name>A0A3A4EZF0_9MICC</name>
<dbReference type="PROSITE" id="PS00687">
    <property type="entry name" value="ALDEHYDE_DEHYDR_GLU"/>
    <property type="match status" value="1"/>
</dbReference>
<dbReference type="InterPro" id="IPR016161">
    <property type="entry name" value="Ald_DH/histidinol_DH"/>
</dbReference>
<dbReference type="InterPro" id="IPR029510">
    <property type="entry name" value="Ald_DH_CS_GLU"/>
</dbReference>
<protein>
    <recommendedName>
        <fullName evidence="3">aldehyde dehydrogenase (NAD(+))</fullName>
        <ecNumber evidence="3">1.2.1.3</ecNumber>
    </recommendedName>
</protein>
<keyword evidence="9" id="KW-1185">Reference proteome</keyword>
<dbReference type="SUPFAM" id="SSF53720">
    <property type="entry name" value="ALDH-like"/>
    <property type="match status" value="1"/>
</dbReference>
<evidence type="ECO:0000256" key="4">
    <source>
        <dbReference type="ARBA" id="ARBA00049194"/>
    </source>
</evidence>
<proteinExistence type="inferred from homology"/>
<dbReference type="Proteomes" id="UP000266615">
    <property type="component" value="Unassembled WGS sequence"/>
</dbReference>
<dbReference type="PANTHER" id="PTHR43111">
    <property type="entry name" value="ALDEHYDE DEHYDROGENASE B-RELATED"/>
    <property type="match status" value="1"/>
</dbReference>
<reference evidence="8 9" key="1">
    <citation type="submission" date="2018-09" db="EMBL/GenBank/DDBJ databases">
        <title>Nesterenkonia natronophila sp. nov., an alkaliphilic actinobacteriume isolated from a soda lake, and emended description of the genus Nesterenkonia.</title>
        <authorList>
            <person name="Menes R.J."/>
            <person name="Iriarte A."/>
        </authorList>
    </citation>
    <scope>NUCLEOTIDE SEQUENCE [LARGE SCALE GENOMIC DNA]</scope>
    <source>
        <strain evidence="8 9">M8</strain>
    </source>
</reference>
<dbReference type="GO" id="GO:0004029">
    <property type="term" value="F:aldehyde dehydrogenase (NAD+) activity"/>
    <property type="evidence" value="ECO:0007669"/>
    <property type="project" value="UniProtKB-EC"/>
</dbReference>
<dbReference type="AlphaFoldDB" id="A0A3A4EZF0"/>
<dbReference type="PROSITE" id="PS00070">
    <property type="entry name" value="ALDEHYDE_DEHYDR_CYS"/>
    <property type="match status" value="1"/>
</dbReference>
<comment type="catalytic activity">
    <reaction evidence="4">
        <text>an aldehyde + NAD(+) + H2O = a carboxylate + NADH + 2 H(+)</text>
        <dbReference type="Rhea" id="RHEA:16185"/>
        <dbReference type="ChEBI" id="CHEBI:15377"/>
        <dbReference type="ChEBI" id="CHEBI:15378"/>
        <dbReference type="ChEBI" id="CHEBI:17478"/>
        <dbReference type="ChEBI" id="CHEBI:29067"/>
        <dbReference type="ChEBI" id="CHEBI:57540"/>
        <dbReference type="ChEBI" id="CHEBI:57945"/>
        <dbReference type="EC" id="1.2.1.3"/>
    </reaction>
</comment>
<evidence type="ECO:0000256" key="3">
    <source>
        <dbReference type="ARBA" id="ARBA00024226"/>
    </source>
</evidence>
<keyword evidence="2 6" id="KW-0560">Oxidoreductase</keyword>
<evidence type="ECO:0000256" key="2">
    <source>
        <dbReference type="ARBA" id="ARBA00023002"/>
    </source>
</evidence>
<organism evidence="8 9">
    <name type="scientific">Nesterenkonia natronophila</name>
    <dbReference type="NCBI Taxonomy" id="2174932"/>
    <lineage>
        <taxon>Bacteria</taxon>
        <taxon>Bacillati</taxon>
        <taxon>Actinomycetota</taxon>
        <taxon>Actinomycetes</taxon>
        <taxon>Micrococcales</taxon>
        <taxon>Micrococcaceae</taxon>
        <taxon>Nesterenkonia</taxon>
    </lineage>
</organism>
<dbReference type="InterPro" id="IPR016160">
    <property type="entry name" value="Ald_DH_CS_CYS"/>
</dbReference>